<dbReference type="OrthoDB" id="9787825at2"/>
<dbReference type="NCBIfam" id="TIGR02469">
    <property type="entry name" value="CbiT"/>
    <property type="match status" value="1"/>
</dbReference>
<dbReference type="KEGG" id="rpm:RSPPHO_00631"/>
<proteinExistence type="predicted"/>
<evidence type="ECO:0000313" key="7">
    <source>
        <dbReference type="EMBL" id="CCG07257.1"/>
    </source>
</evidence>
<reference evidence="7 8" key="1">
    <citation type="submission" date="2012-02" db="EMBL/GenBank/DDBJ databases">
        <title>Shotgun genome sequence of Phaeospirillum photometricum DSM 122.</title>
        <authorList>
            <person name="Duquesne K."/>
            <person name="Sturgis J."/>
        </authorList>
    </citation>
    <scope>NUCLEOTIDE SEQUENCE [LARGE SCALE GENOMIC DNA]</scope>
    <source>
        <strain evidence="8">DSM122</strain>
    </source>
</reference>
<dbReference type="eggNOG" id="COG2242">
    <property type="taxonomic scope" value="Bacteria"/>
</dbReference>
<dbReference type="InterPro" id="IPR012818">
    <property type="entry name" value="CbiE"/>
</dbReference>
<keyword evidence="5" id="KW-0949">S-adenosyl-L-methionine</keyword>
<dbReference type="Pfam" id="PF00590">
    <property type="entry name" value="TP_methylase"/>
    <property type="match status" value="1"/>
</dbReference>
<dbReference type="Gene3D" id="3.40.1010.10">
    <property type="entry name" value="Cobalt-precorrin-4 Transmethylase, Domain 1"/>
    <property type="match status" value="1"/>
</dbReference>
<dbReference type="GO" id="GO:0009236">
    <property type="term" value="P:cobalamin biosynthetic process"/>
    <property type="evidence" value="ECO:0007669"/>
    <property type="project" value="UniProtKB-UniPathway"/>
</dbReference>
<keyword evidence="2" id="KW-0169">Cobalamin biosynthesis</keyword>
<evidence type="ECO:0000256" key="3">
    <source>
        <dbReference type="ARBA" id="ARBA00022603"/>
    </source>
</evidence>
<evidence type="ECO:0000259" key="6">
    <source>
        <dbReference type="Pfam" id="PF00590"/>
    </source>
</evidence>
<dbReference type="InterPro" id="IPR014777">
    <property type="entry name" value="4pyrrole_Mease_sub1"/>
</dbReference>
<gene>
    <name evidence="7" type="primary">cobL</name>
    <name evidence="7" type="ORF">RSPPHO_00631</name>
</gene>
<keyword evidence="8" id="KW-1185">Reference proteome</keyword>
<evidence type="ECO:0000256" key="5">
    <source>
        <dbReference type="ARBA" id="ARBA00022691"/>
    </source>
</evidence>
<evidence type="ECO:0000256" key="2">
    <source>
        <dbReference type="ARBA" id="ARBA00022573"/>
    </source>
</evidence>
<dbReference type="eggNOG" id="COG2241">
    <property type="taxonomic scope" value="Bacteria"/>
</dbReference>
<dbReference type="InterPro" id="IPR014008">
    <property type="entry name" value="Cbl_synth_MTase_CbiT"/>
</dbReference>
<accession>H6SPY7</accession>
<dbReference type="Gene3D" id="3.40.50.150">
    <property type="entry name" value="Vaccinia Virus protein VP39"/>
    <property type="match status" value="1"/>
</dbReference>
<sequence length="403" mass="42444">MTAWLTLVGLGEDGWEGLGEPARRAVREARLVLGGERHLKLIPAWDGQERAAWPHPFTTALENLLARRGSPVCVLASGDPMHYGLGATLARSLDEGEMRVFSAPSSFALAAARLGWAMQDCVPLTVHGRPLALVQPHLVQGARLLILSENGATPAALAQMLVERGFGASGLTVLEHMGGPLERRVDGTAATWAHPEGAALNVVGVRVVADPGASSGWSTLAGLPEEAFHHDGQITKRDVRAMTLAHLGPRPGELLWDVGAGCGSIGIEWMRAHPRCRAIAIEDRADRRTHIEINRDRLGVPGLQIVAGSAPAALAGLAPPDAIFIGGGLTDEGVFDACWAALPLGGRLVANAVTLQSEARVAALHDRLGGTLTRVAVAQARPLGGFDGWRCAMPVTIFTVTKV</sequence>
<dbReference type="InterPro" id="IPR000878">
    <property type="entry name" value="4pyrrol_Mease"/>
</dbReference>
<organism evidence="7 8">
    <name type="scientific">Pararhodospirillum photometricum DSM 122</name>
    <dbReference type="NCBI Taxonomy" id="1150469"/>
    <lineage>
        <taxon>Bacteria</taxon>
        <taxon>Pseudomonadati</taxon>
        <taxon>Pseudomonadota</taxon>
        <taxon>Alphaproteobacteria</taxon>
        <taxon>Rhodospirillales</taxon>
        <taxon>Rhodospirillaceae</taxon>
        <taxon>Pararhodospirillum</taxon>
    </lineage>
</organism>
<dbReference type="SUPFAM" id="SSF53335">
    <property type="entry name" value="S-adenosyl-L-methionine-dependent methyltransferases"/>
    <property type="match status" value="1"/>
</dbReference>
<dbReference type="Proteomes" id="UP000033220">
    <property type="component" value="Chromosome DSM 122"/>
</dbReference>
<dbReference type="InterPro" id="IPR029063">
    <property type="entry name" value="SAM-dependent_MTases_sf"/>
</dbReference>
<dbReference type="SUPFAM" id="SSF53790">
    <property type="entry name" value="Tetrapyrrole methylase"/>
    <property type="match status" value="1"/>
</dbReference>
<dbReference type="CDD" id="cd11644">
    <property type="entry name" value="Precorrin-6Y-MT"/>
    <property type="match status" value="1"/>
</dbReference>
<feature type="domain" description="Tetrapyrrole methylase" evidence="6">
    <location>
        <begin position="5"/>
        <end position="190"/>
    </location>
</feature>
<dbReference type="InterPro" id="IPR050714">
    <property type="entry name" value="Cobalamin_biosynth_MTase"/>
</dbReference>
<dbReference type="PANTHER" id="PTHR43182:SF1">
    <property type="entry name" value="COBALT-PRECORRIN-7 C(5)-METHYLTRANSFERASE"/>
    <property type="match status" value="1"/>
</dbReference>
<dbReference type="AlphaFoldDB" id="H6SPY7"/>
<dbReference type="HOGENOM" id="CLU_031955_0_0_5"/>
<keyword evidence="3" id="KW-0489">Methyltransferase</keyword>
<dbReference type="STRING" id="1150469.RSPPHO_00631"/>
<dbReference type="EMBL" id="HE663493">
    <property type="protein sequence ID" value="CCG07257.1"/>
    <property type="molecule type" value="Genomic_DNA"/>
</dbReference>
<name>H6SPY7_PARPM</name>
<dbReference type="UniPathway" id="UPA00148"/>
<dbReference type="InterPro" id="IPR035996">
    <property type="entry name" value="4pyrrol_Methylase_sf"/>
</dbReference>
<comment type="pathway">
    <text evidence="1">Cofactor biosynthesis; adenosylcobalamin biosynthesis.</text>
</comment>
<dbReference type="InterPro" id="IPR006365">
    <property type="entry name" value="Cbl_synth_CobL"/>
</dbReference>
<evidence type="ECO:0000256" key="1">
    <source>
        <dbReference type="ARBA" id="ARBA00004953"/>
    </source>
</evidence>
<dbReference type="PIRSF" id="PIRSF036428">
    <property type="entry name" value="CobL"/>
    <property type="match status" value="1"/>
</dbReference>
<dbReference type="RefSeq" id="WP_014413897.1">
    <property type="nucleotide sequence ID" value="NC_017059.1"/>
</dbReference>
<evidence type="ECO:0000313" key="8">
    <source>
        <dbReference type="Proteomes" id="UP000033220"/>
    </source>
</evidence>
<dbReference type="PATRIC" id="fig|1150469.3.peg.734"/>
<dbReference type="PANTHER" id="PTHR43182">
    <property type="entry name" value="COBALT-PRECORRIN-6B C(15)-METHYLTRANSFERASE (DECARBOXYLATING)"/>
    <property type="match status" value="1"/>
</dbReference>
<protein>
    <submittedName>
        <fullName evidence="7">CobL</fullName>
    </submittedName>
</protein>
<dbReference type="GO" id="GO:0008276">
    <property type="term" value="F:protein methyltransferase activity"/>
    <property type="evidence" value="ECO:0007669"/>
    <property type="project" value="InterPro"/>
</dbReference>
<dbReference type="GO" id="GO:0032259">
    <property type="term" value="P:methylation"/>
    <property type="evidence" value="ECO:0007669"/>
    <property type="project" value="UniProtKB-KW"/>
</dbReference>
<evidence type="ECO:0000256" key="4">
    <source>
        <dbReference type="ARBA" id="ARBA00022679"/>
    </source>
</evidence>
<dbReference type="NCBIfam" id="TIGR02467">
    <property type="entry name" value="CbiE"/>
    <property type="match status" value="1"/>
</dbReference>
<keyword evidence="4" id="KW-0808">Transferase</keyword>